<dbReference type="Pfam" id="PF00240">
    <property type="entry name" value="ubiquitin"/>
    <property type="match status" value="1"/>
</dbReference>
<protein>
    <recommendedName>
        <fullName evidence="1">Ubiquitin-like domain-containing protein</fullName>
    </recommendedName>
</protein>
<evidence type="ECO:0000259" key="1">
    <source>
        <dbReference type="PROSITE" id="PS50053"/>
    </source>
</evidence>
<dbReference type="EMBL" id="CALNXK010000114">
    <property type="protein sequence ID" value="CAH3159755.1"/>
    <property type="molecule type" value="Genomic_DNA"/>
</dbReference>
<evidence type="ECO:0000313" key="2">
    <source>
        <dbReference type="EMBL" id="CAH3159755.1"/>
    </source>
</evidence>
<dbReference type="SUPFAM" id="SSF54236">
    <property type="entry name" value="Ubiquitin-like"/>
    <property type="match status" value="1"/>
</dbReference>
<keyword evidence="3" id="KW-1185">Reference proteome</keyword>
<dbReference type="InterPro" id="IPR000626">
    <property type="entry name" value="Ubiquitin-like_dom"/>
</dbReference>
<organism evidence="2 3">
    <name type="scientific">Porites lobata</name>
    <dbReference type="NCBI Taxonomy" id="104759"/>
    <lineage>
        <taxon>Eukaryota</taxon>
        <taxon>Metazoa</taxon>
        <taxon>Cnidaria</taxon>
        <taxon>Anthozoa</taxon>
        <taxon>Hexacorallia</taxon>
        <taxon>Scleractinia</taxon>
        <taxon>Fungiina</taxon>
        <taxon>Poritidae</taxon>
        <taxon>Porites</taxon>
    </lineage>
</organism>
<dbReference type="PRINTS" id="PR00348">
    <property type="entry name" value="UBIQUITIN"/>
</dbReference>
<dbReference type="SMART" id="SM00213">
    <property type="entry name" value="UBQ"/>
    <property type="match status" value="1"/>
</dbReference>
<dbReference type="PROSITE" id="PS50053">
    <property type="entry name" value="UBIQUITIN_2"/>
    <property type="match status" value="1"/>
</dbReference>
<dbReference type="Proteomes" id="UP001159405">
    <property type="component" value="Unassembled WGS sequence"/>
</dbReference>
<reference evidence="2 3" key="1">
    <citation type="submission" date="2022-05" db="EMBL/GenBank/DDBJ databases">
        <authorList>
            <consortium name="Genoscope - CEA"/>
            <person name="William W."/>
        </authorList>
    </citation>
    <scope>NUCLEOTIDE SEQUENCE [LARGE SCALE GENOMIC DNA]</scope>
</reference>
<proteinExistence type="predicted"/>
<comment type="caution">
    <text evidence="2">The sequence shown here is derived from an EMBL/GenBank/DDBJ whole genome shotgun (WGS) entry which is preliminary data.</text>
</comment>
<name>A0ABN8Q906_9CNID</name>
<dbReference type="SUPFAM" id="SSF56399">
    <property type="entry name" value="ADP-ribosylation"/>
    <property type="match status" value="1"/>
</dbReference>
<feature type="non-terminal residue" evidence="2">
    <location>
        <position position="347"/>
    </location>
</feature>
<dbReference type="InterPro" id="IPR019956">
    <property type="entry name" value="Ubiquitin_dom"/>
</dbReference>
<feature type="domain" description="Ubiquitin-like" evidence="1">
    <location>
        <begin position="55"/>
        <end position="130"/>
    </location>
</feature>
<dbReference type="Gene3D" id="3.10.20.90">
    <property type="entry name" value="Phosphatidylinositol 3-kinase Catalytic Subunit, Chain A, domain 1"/>
    <property type="match status" value="1"/>
</dbReference>
<dbReference type="PANTHER" id="PTHR36649:SF28">
    <property type="entry name" value="UBIQUITIN-LIKE DOMAIN-CONTAINING PROTEIN"/>
    <property type="match status" value="1"/>
</dbReference>
<accession>A0ABN8Q906</accession>
<dbReference type="InterPro" id="IPR029071">
    <property type="entry name" value="Ubiquitin-like_domsf"/>
</dbReference>
<evidence type="ECO:0000313" key="3">
    <source>
        <dbReference type="Proteomes" id="UP001159405"/>
    </source>
</evidence>
<gene>
    <name evidence="2" type="ORF">PLOB_00003744</name>
</gene>
<dbReference type="Gene3D" id="3.90.175.10">
    <property type="entry name" value="Diphtheria Toxin, domain 1"/>
    <property type="match status" value="1"/>
</dbReference>
<sequence length="347" mass="39038">MSNLDLLSAGFSAILGTKVTPQGDDGNQLSIHELFSQTYVMRPVPAKLEPGEGEFSLSVLTLYGQEFNILVKGEDRIERVKAKIQEREGKPADEIRLIYAGRQLMDFETVKHYNIQPDDSIHLVPRLRGGGGPLPRAFDTNELDPDFDYDFSDVQDDGKKYMRGGFEYKRPYGWKRIAIKVVGRYGNDEWLGANGLRTKESSREWPVAYHGTNMSSAKLILKEGYKPGLRALFGKGIYTSPSLEMVEKLYAQEFTCKGKTYKIVLQNRVNPDQKNGRLEIIPASETGAGADYWLSPGVCGFVVCLHVLNFTVIGQYTINIPEIFLTASLSLTVRHFSMLLLKFYLKS</sequence>
<dbReference type="PANTHER" id="PTHR36649">
    <property type="entry name" value="UBIQUITIN-LIKE DOMAIN-CONTAINING PROTEIN"/>
    <property type="match status" value="1"/>
</dbReference>